<accession>A0ABW3DXC6</accession>
<evidence type="ECO:0000313" key="3">
    <source>
        <dbReference type="Proteomes" id="UP001597024"/>
    </source>
</evidence>
<comment type="caution">
    <text evidence="2">The sequence shown here is derived from an EMBL/GenBank/DDBJ whole genome shotgun (WGS) entry which is preliminary data.</text>
</comment>
<organism evidence="2 3">
    <name type="scientific">Streptosporangium algeriense</name>
    <dbReference type="NCBI Taxonomy" id="1682748"/>
    <lineage>
        <taxon>Bacteria</taxon>
        <taxon>Bacillati</taxon>
        <taxon>Actinomycetota</taxon>
        <taxon>Actinomycetes</taxon>
        <taxon>Streptosporangiales</taxon>
        <taxon>Streptosporangiaceae</taxon>
        <taxon>Streptosporangium</taxon>
    </lineage>
</organism>
<keyword evidence="3" id="KW-1185">Reference proteome</keyword>
<keyword evidence="1" id="KW-0732">Signal</keyword>
<feature type="signal peptide" evidence="1">
    <location>
        <begin position="1"/>
        <end position="28"/>
    </location>
</feature>
<dbReference type="Proteomes" id="UP001597024">
    <property type="component" value="Unassembled WGS sequence"/>
</dbReference>
<gene>
    <name evidence="2" type="ORF">ACFQ08_24415</name>
</gene>
<feature type="chain" id="PRO_5046361217" description="Secreted protein" evidence="1">
    <location>
        <begin position="29"/>
        <end position="112"/>
    </location>
</feature>
<evidence type="ECO:0000313" key="2">
    <source>
        <dbReference type="EMBL" id="MFD0887697.1"/>
    </source>
</evidence>
<sequence length="112" mass="11700">MSRRVLSLLSGAVLAASAALAVAAPAQAAVIEQGQGPMNTGEYCAAKVSYGSELGFYEYGSLRCYATDRTGRLVYKGSGDPVAACRYSHPTKVVVGAKEGLPGHYLICLIQE</sequence>
<reference evidence="3" key="1">
    <citation type="journal article" date="2019" name="Int. J. Syst. Evol. Microbiol.">
        <title>The Global Catalogue of Microorganisms (GCM) 10K type strain sequencing project: providing services to taxonomists for standard genome sequencing and annotation.</title>
        <authorList>
            <consortium name="The Broad Institute Genomics Platform"/>
            <consortium name="The Broad Institute Genome Sequencing Center for Infectious Disease"/>
            <person name="Wu L."/>
            <person name="Ma J."/>
        </authorList>
    </citation>
    <scope>NUCLEOTIDE SEQUENCE [LARGE SCALE GENOMIC DNA]</scope>
    <source>
        <strain evidence="3">CCUG 62974</strain>
    </source>
</reference>
<name>A0ABW3DXC6_9ACTN</name>
<proteinExistence type="predicted"/>
<dbReference type="EMBL" id="JBHTHX010001025">
    <property type="protein sequence ID" value="MFD0887697.1"/>
    <property type="molecule type" value="Genomic_DNA"/>
</dbReference>
<evidence type="ECO:0008006" key="4">
    <source>
        <dbReference type="Google" id="ProtNLM"/>
    </source>
</evidence>
<protein>
    <recommendedName>
        <fullName evidence="4">Secreted protein</fullName>
    </recommendedName>
</protein>
<evidence type="ECO:0000256" key="1">
    <source>
        <dbReference type="SAM" id="SignalP"/>
    </source>
</evidence>